<dbReference type="PROSITE" id="PS50850">
    <property type="entry name" value="MFS"/>
    <property type="match status" value="1"/>
</dbReference>
<dbReference type="Gene3D" id="1.20.1250.20">
    <property type="entry name" value="MFS general substrate transporter like domains"/>
    <property type="match status" value="1"/>
</dbReference>
<dbReference type="InterPro" id="IPR020846">
    <property type="entry name" value="MFS_dom"/>
</dbReference>
<accession>A0ABY7A262</accession>
<dbReference type="Pfam" id="PF07690">
    <property type="entry name" value="MFS_1"/>
    <property type="match status" value="1"/>
</dbReference>
<evidence type="ECO:0000313" key="7">
    <source>
        <dbReference type="Proteomes" id="UP001163624"/>
    </source>
</evidence>
<evidence type="ECO:0000256" key="1">
    <source>
        <dbReference type="ARBA" id="ARBA00022692"/>
    </source>
</evidence>
<feature type="transmembrane region" description="Helical" evidence="4">
    <location>
        <begin position="355"/>
        <end position="375"/>
    </location>
</feature>
<gene>
    <name evidence="6" type="ORF">OU419_06815</name>
</gene>
<feature type="transmembrane region" description="Helical" evidence="4">
    <location>
        <begin position="258"/>
        <end position="281"/>
    </location>
</feature>
<dbReference type="CDD" id="cd17324">
    <property type="entry name" value="MFS_NepI_like"/>
    <property type="match status" value="1"/>
</dbReference>
<evidence type="ECO:0000313" key="6">
    <source>
        <dbReference type="EMBL" id="WAI50962.1"/>
    </source>
</evidence>
<dbReference type="EMBL" id="CP113432">
    <property type="protein sequence ID" value="WAI50962.1"/>
    <property type="molecule type" value="Genomic_DNA"/>
</dbReference>
<proteinExistence type="predicted"/>
<dbReference type="SUPFAM" id="SSF103473">
    <property type="entry name" value="MFS general substrate transporter"/>
    <property type="match status" value="1"/>
</dbReference>
<feature type="transmembrane region" description="Helical" evidence="4">
    <location>
        <begin position="318"/>
        <end position="343"/>
    </location>
</feature>
<feature type="transmembrane region" description="Helical" evidence="4">
    <location>
        <begin position="117"/>
        <end position="138"/>
    </location>
</feature>
<feature type="transmembrane region" description="Helical" evidence="4">
    <location>
        <begin position="181"/>
        <end position="203"/>
    </location>
</feature>
<evidence type="ECO:0000256" key="3">
    <source>
        <dbReference type="ARBA" id="ARBA00023136"/>
    </source>
</evidence>
<dbReference type="RefSeq" id="WP_081770068.1">
    <property type="nucleotide sequence ID" value="NZ_CP113432.1"/>
</dbReference>
<reference evidence="6" key="1">
    <citation type="submission" date="2022-11" db="EMBL/GenBank/DDBJ databases">
        <title>Pseudomonas triclosanedens sp. nov., a triclosan degrader isolated from activated sludge.</title>
        <authorList>
            <person name="Yin Y."/>
            <person name="Lu Z."/>
        </authorList>
    </citation>
    <scope>NUCLEOTIDE SEQUENCE</scope>
    <source>
        <strain evidence="6">ZM23</strain>
    </source>
</reference>
<dbReference type="InterPro" id="IPR011701">
    <property type="entry name" value="MFS"/>
</dbReference>
<feature type="transmembrane region" description="Helical" evidence="4">
    <location>
        <begin position="56"/>
        <end position="81"/>
    </location>
</feature>
<dbReference type="PANTHER" id="PTHR42910:SF1">
    <property type="entry name" value="MAJOR FACILITATOR SUPERFAMILY (MFS) PROFILE DOMAIN-CONTAINING PROTEIN"/>
    <property type="match status" value="1"/>
</dbReference>
<feature type="transmembrane region" description="Helical" evidence="4">
    <location>
        <begin position="93"/>
        <end position="111"/>
    </location>
</feature>
<feature type="domain" description="Major facilitator superfamily (MFS) profile" evidence="5">
    <location>
        <begin position="27"/>
        <end position="406"/>
    </location>
</feature>
<feature type="transmembrane region" description="Helical" evidence="4">
    <location>
        <begin position="27"/>
        <end position="44"/>
    </location>
</feature>
<sequence length="406" mass="42145">MSNIPGHPGDASRAAPMPATSALPSHLLWTIALAAGASVANSYYNQPLLGELSREFALSAGTVTWLPVLTQAGNALGVLFLAPLGDRLERKSLILRTLAALVLSLVLAAASSGFVQLALASLAVGLCATVAQQLVPLAIHLAPSHRKGQVLGVVTGGILIGILAARVVSGWMTELWGWRSVFGFSAALMLVLGFRLAWTLPVVPPSSDLGYGRLLLSMWHLVRKHASLRQAVAVQFLLFASMIGFWATFALWLERPPLQLGAVSAGLFALVGVCGALAAPAAGRFADRRGHDAVVRAGAVGTATAFAVLYLGGSSIPALVLGIFLLDVAVQSAQVANQTMVYALDAGARSRLNTVFMGTMLLGGAFGAAACGWAFTAHGWAGVCAFGMLSTTIAWGLSLRLTNDDK</sequence>
<keyword evidence="7" id="KW-1185">Reference proteome</keyword>
<dbReference type="InterPro" id="IPR036259">
    <property type="entry name" value="MFS_trans_sf"/>
</dbReference>
<dbReference type="PANTHER" id="PTHR42910">
    <property type="entry name" value="TRANSPORTER SCO4007-RELATED"/>
    <property type="match status" value="1"/>
</dbReference>
<evidence type="ECO:0000256" key="2">
    <source>
        <dbReference type="ARBA" id="ARBA00022989"/>
    </source>
</evidence>
<name>A0ABY7A262_9PSED</name>
<keyword evidence="2 4" id="KW-1133">Transmembrane helix</keyword>
<evidence type="ECO:0000259" key="5">
    <source>
        <dbReference type="PROSITE" id="PS50850"/>
    </source>
</evidence>
<feature type="transmembrane region" description="Helical" evidence="4">
    <location>
        <begin position="150"/>
        <end position="169"/>
    </location>
</feature>
<keyword evidence="3 4" id="KW-0472">Membrane</keyword>
<feature type="transmembrane region" description="Helical" evidence="4">
    <location>
        <begin position="381"/>
        <end position="401"/>
    </location>
</feature>
<organism evidence="6 7">
    <name type="scientific">Pseudomonas triclosanedens</name>
    <dbReference type="NCBI Taxonomy" id="2961893"/>
    <lineage>
        <taxon>Bacteria</taxon>
        <taxon>Pseudomonadati</taxon>
        <taxon>Pseudomonadota</taxon>
        <taxon>Gammaproteobacteria</taxon>
        <taxon>Pseudomonadales</taxon>
        <taxon>Pseudomonadaceae</taxon>
        <taxon>Pseudomonas</taxon>
    </lineage>
</organism>
<evidence type="ECO:0000256" key="4">
    <source>
        <dbReference type="SAM" id="Phobius"/>
    </source>
</evidence>
<keyword evidence="1 4" id="KW-0812">Transmembrane</keyword>
<protein>
    <submittedName>
        <fullName evidence="6">MFS transporter</fullName>
    </submittedName>
</protein>
<feature type="transmembrane region" description="Helical" evidence="4">
    <location>
        <begin position="231"/>
        <end position="252"/>
    </location>
</feature>
<dbReference type="Proteomes" id="UP001163624">
    <property type="component" value="Chromosome"/>
</dbReference>